<feature type="transmembrane region" description="Helical" evidence="6">
    <location>
        <begin position="489"/>
        <end position="508"/>
    </location>
</feature>
<feature type="transmembrane region" description="Helical" evidence="6">
    <location>
        <begin position="352"/>
        <end position="370"/>
    </location>
</feature>
<keyword evidence="5 6" id="KW-0472">Membrane</keyword>
<feature type="transmembrane region" description="Helical" evidence="6">
    <location>
        <begin position="24"/>
        <end position="43"/>
    </location>
</feature>
<keyword evidence="4 6" id="KW-1133">Transmembrane helix</keyword>
<evidence type="ECO:0000259" key="7">
    <source>
        <dbReference type="Pfam" id="PF03553"/>
    </source>
</evidence>
<keyword evidence="3 6" id="KW-0812">Transmembrane</keyword>
<feature type="transmembrane region" description="Helical" evidence="6">
    <location>
        <begin position="310"/>
        <end position="332"/>
    </location>
</feature>
<feature type="transmembrane region" description="Helical" evidence="6">
    <location>
        <begin position="514"/>
        <end position="539"/>
    </location>
</feature>
<evidence type="ECO:0000313" key="8">
    <source>
        <dbReference type="EMBL" id="CRX37369.1"/>
    </source>
</evidence>
<dbReference type="GO" id="GO:0005886">
    <property type="term" value="C:plasma membrane"/>
    <property type="evidence" value="ECO:0007669"/>
    <property type="project" value="UniProtKB-SubCell"/>
</dbReference>
<feature type="domain" description="Na+/H+ antiporter NhaC-like C-terminal" evidence="7">
    <location>
        <begin position="166"/>
        <end position="505"/>
    </location>
</feature>
<accession>A0A0H5DPH4</accession>
<gene>
    <name evidence="8" type="primary">nhaC</name>
    <name evidence="8" type="ORF">ELAC_0005</name>
</gene>
<feature type="transmembrane region" description="Helical" evidence="6">
    <location>
        <begin position="390"/>
        <end position="423"/>
    </location>
</feature>
<evidence type="ECO:0000256" key="6">
    <source>
        <dbReference type="SAM" id="Phobius"/>
    </source>
</evidence>
<reference evidence="9" key="1">
    <citation type="submission" date="2015-06" db="EMBL/GenBank/DDBJ databases">
        <authorList>
            <person name="Bertelli C."/>
        </authorList>
    </citation>
    <scope>NUCLEOTIDE SEQUENCE [LARGE SCALE GENOMIC DNA]</scope>
    <source>
        <strain evidence="9">CRIB-30</strain>
    </source>
</reference>
<proteinExistence type="predicted"/>
<feature type="transmembrane region" description="Helical" evidence="6">
    <location>
        <begin position="155"/>
        <end position="181"/>
    </location>
</feature>
<protein>
    <submittedName>
        <fullName evidence="8">Na+/H+ antiporter</fullName>
    </submittedName>
</protein>
<keyword evidence="2" id="KW-1003">Cell membrane</keyword>
<dbReference type="InterPro" id="IPR018461">
    <property type="entry name" value="Na/H_Antiport_NhaC-like_C"/>
</dbReference>
<dbReference type="AlphaFoldDB" id="A0A0H5DPH4"/>
<dbReference type="Pfam" id="PF03553">
    <property type="entry name" value="Na_H_antiporter"/>
    <property type="match status" value="1"/>
</dbReference>
<dbReference type="RefSeq" id="WP_098037229.1">
    <property type="nucleotide sequence ID" value="NZ_CWGJ01000001.1"/>
</dbReference>
<evidence type="ECO:0000256" key="2">
    <source>
        <dbReference type="ARBA" id="ARBA00022475"/>
    </source>
</evidence>
<dbReference type="EMBL" id="CWGJ01000001">
    <property type="protein sequence ID" value="CRX37369.1"/>
    <property type="molecule type" value="Genomic_DNA"/>
</dbReference>
<feature type="transmembrane region" description="Helical" evidence="6">
    <location>
        <begin position="273"/>
        <end position="298"/>
    </location>
</feature>
<evidence type="ECO:0000313" key="9">
    <source>
        <dbReference type="Proteomes" id="UP000220251"/>
    </source>
</evidence>
<evidence type="ECO:0000256" key="1">
    <source>
        <dbReference type="ARBA" id="ARBA00004651"/>
    </source>
</evidence>
<dbReference type="OrthoDB" id="9762978at2"/>
<evidence type="ECO:0000256" key="4">
    <source>
        <dbReference type="ARBA" id="ARBA00022989"/>
    </source>
</evidence>
<name>A0A0H5DPH4_9BACT</name>
<dbReference type="PANTHER" id="PTHR43478:SF1">
    <property type="entry name" value="NA+_H+ ANTIPORTER NHAC-LIKE C-TERMINAL DOMAIN-CONTAINING PROTEIN"/>
    <property type="match status" value="1"/>
</dbReference>
<evidence type="ECO:0000256" key="3">
    <source>
        <dbReference type="ARBA" id="ARBA00022692"/>
    </source>
</evidence>
<feature type="transmembrane region" description="Helical" evidence="6">
    <location>
        <begin position="63"/>
        <end position="87"/>
    </location>
</feature>
<dbReference type="Proteomes" id="UP000220251">
    <property type="component" value="Unassembled WGS sequence"/>
</dbReference>
<dbReference type="PANTHER" id="PTHR43478">
    <property type="entry name" value="NA+/H+ ANTIPORTER-RELATED"/>
    <property type="match status" value="1"/>
</dbReference>
<feature type="transmembrane region" description="Helical" evidence="6">
    <location>
        <begin position="201"/>
        <end position="225"/>
    </location>
</feature>
<comment type="subcellular location">
    <subcellularLocation>
        <location evidence="1">Cell membrane</location>
        <topology evidence="1">Multi-pass membrane protein</topology>
    </subcellularLocation>
</comment>
<keyword evidence="9" id="KW-1185">Reference proteome</keyword>
<evidence type="ECO:0000256" key="5">
    <source>
        <dbReference type="ARBA" id="ARBA00023136"/>
    </source>
</evidence>
<sequence>MSWLSLIPPLAVFIVGIWTKKIRLALFLGVFLAATIASDFSLIKGLGLALTRIFDNAQLASVASLSSFFKASNLLIMLFVLALGILIEMIRSSRAANAFVHFTESRIKDQKAAETSSLILSHILCIDDYLSSLTVGSVVRPITDRFRISRIKLAFLTDSMAAPITMLTPVSSWAAAIIGFLNDNGVSNVLTENTLVLASPYSLYLKILPYIFYSATLIATVWIIVRFRISFGLIERHDHIAKTTGNLLGGKTIDFANHQEKSSGSREATVTDFFLPIGSLLAFTLTFLLYFGGFWLFGGDSGFFASMRQAPISLVLFLAGLSSILASSAYYVATHKFFIGELLHVFKNGIKLMFPVTIILVLAWTMGGLLRQDLQTGQWIASLIADAVPLQWLPLILFWNAALISLSLGSSWATSAILFPIAIPMVMSMKHLDGAITLEQLPILLPVFGAILSGAVCGDHISLISDTTIMATSSSGCDLVDHVKSQAAYAAPVIFGSSVGYATAGYYIDDIASWPYLALAAGLSLASSTAMLITMRALWKRDPGFDQKTEEPAAVRDCPQTEIV</sequence>
<organism evidence="8 9">
    <name type="scientific">Estrella lausannensis</name>
    <dbReference type="NCBI Taxonomy" id="483423"/>
    <lineage>
        <taxon>Bacteria</taxon>
        <taxon>Pseudomonadati</taxon>
        <taxon>Chlamydiota</taxon>
        <taxon>Chlamydiia</taxon>
        <taxon>Parachlamydiales</taxon>
        <taxon>Candidatus Criblamydiaceae</taxon>
        <taxon>Estrella</taxon>
    </lineage>
</organism>